<feature type="domain" description="PROCN" evidence="2">
    <location>
        <begin position="95"/>
        <end position="253"/>
    </location>
</feature>
<dbReference type="Pfam" id="PF08083">
    <property type="entry name" value="PROCN"/>
    <property type="match status" value="2"/>
</dbReference>
<dbReference type="InterPro" id="IPR012592">
    <property type="entry name" value="PROCN"/>
</dbReference>
<organism evidence="3 4">
    <name type="scientific">Puccinia striiformis</name>
    <dbReference type="NCBI Taxonomy" id="27350"/>
    <lineage>
        <taxon>Eukaryota</taxon>
        <taxon>Fungi</taxon>
        <taxon>Dikarya</taxon>
        <taxon>Basidiomycota</taxon>
        <taxon>Pucciniomycotina</taxon>
        <taxon>Pucciniomycetes</taxon>
        <taxon>Pucciniales</taxon>
        <taxon>Pucciniaceae</taxon>
        <taxon>Puccinia</taxon>
    </lineage>
</organism>
<evidence type="ECO:0000259" key="2">
    <source>
        <dbReference type="Pfam" id="PF08083"/>
    </source>
</evidence>
<dbReference type="GO" id="GO:0005682">
    <property type="term" value="C:U5 snRNP"/>
    <property type="evidence" value="ECO:0007669"/>
    <property type="project" value="TreeGrafter"/>
</dbReference>
<dbReference type="InterPro" id="IPR027652">
    <property type="entry name" value="PRP8"/>
</dbReference>
<dbReference type="PANTHER" id="PTHR11140:SF0">
    <property type="entry name" value="PRE-MRNA-PROCESSING-SPLICING FACTOR 8"/>
    <property type="match status" value="1"/>
</dbReference>
<dbReference type="GO" id="GO:0000244">
    <property type="term" value="P:spliceosomal tri-snRNP complex assembly"/>
    <property type="evidence" value="ECO:0007669"/>
    <property type="project" value="TreeGrafter"/>
</dbReference>
<dbReference type="GO" id="GO:0097157">
    <property type="term" value="F:pre-mRNA intronic binding"/>
    <property type="evidence" value="ECO:0007669"/>
    <property type="project" value="TreeGrafter"/>
</dbReference>
<dbReference type="VEuPathDB" id="FungiDB:PSTT_13518"/>
<sequence>MAISGGARFEPLHRDAESYDDDWNKFNDINKVIIRQQIRTEHRVAFPHLYNSRPRSVYIPQIPQGQKSSSRAVAPQNQGVSHEEEILGDADKDDFQLPDHLEPFLVYNGRTIRSLDVPLVKNWYVEHCAPGMPVKLKNYVLNELHKRQPKPQSKKDLFRQLKNTKFFQTTRLHWAEVGLQFCRQGYNMLNLLIHRKNLNYLHLDYDMNLKPVKTLTTKERKKSRFRNAFHSCRQIHRLTKLIVDCHVQYRLRNLMKQIRQCKDLKHVIYYRFNTGTVGKGPGVGFWAPGWRLCLFFMRGIIPRLENYSPDSLKVGTVKAWRKPLQNNVLKVKPDKMQPGEFSESSPRLLREFSKTSPGLLQDFSETSPRLLREFSGKPKCRIYSVGHKTEYRISSVSELPSFISIGGWGTD</sequence>
<evidence type="ECO:0000256" key="1">
    <source>
        <dbReference type="SAM" id="MobiDB-lite"/>
    </source>
</evidence>
<dbReference type="PANTHER" id="PTHR11140">
    <property type="entry name" value="PRE-MRNA SPLICING FACTOR PRP8"/>
    <property type="match status" value="1"/>
</dbReference>
<evidence type="ECO:0000313" key="3">
    <source>
        <dbReference type="EMBL" id="POV99819.1"/>
    </source>
</evidence>
<name>A0A2S4URD0_9BASI</name>
<dbReference type="GO" id="GO:0017070">
    <property type="term" value="F:U6 snRNA binding"/>
    <property type="evidence" value="ECO:0007669"/>
    <property type="project" value="TreeGrafter"/>
</dbReference>
<comment type="caution">
    <text evidence="3">The sequence shown here is derived from an EMBL/GenBank/DDBJ whole genome shotgun (WGS) entry which is preliminary data.</text>
</comment>
<dbReference type="GO" id="GO:0030619">
    <property type="term" value="F:U1 snRNA binding"/>
    <property type="evidence" value="ECO:0007669"/>
    <property type="project" value="TreeGrafter"/>
</dbReference>
<evidence type="ECO:0000313" key="4">
    <source>
        <dbReference type="Proteomes" id="UP000239156"/>
    </source>
</evidence>
<reference evidence="3" key="1">
    <citation type="submission" date="2017-12" db="EMBL/GenBank/DDBJ databases">
        <title>Gene loss provides genomic basis for host adaptation in cereal stripe rust fungi.</title>
        <authorList>
            <person name="Xia C."/>
        </authorList>
    </citation>
    <scope>NUCLEOTIDE SEQUENCE [LARGE SCALE GENOMIC DNA]</scope>
    <source>
        <strain evidence="3">93-210</strain>
    </source>
</reference>
<dbReference type="AlphaFoldDB" id="A0A2S4URD0"/>
<proteinExistence type="predicted"/>
<gene>
    <name evidence="3" type="ORF">PSTT_13518</name>
</gene>
<dbReference type="GO" id="GO:0071013">
    <property type="term" value="C:catalytic step 2 spliceosome"/>
    <property type="evidence" value="ECO:0007669"/>
    <property type="project" value="TreeGrafter"/>
</dbReference>
<dbReference type="GO" id="GO:0030620">
    <property type="term" value="F:U2 snRNA binding"/>
    <property type="evidence" value="ECO:0007669"/>
    <property type="project" value="TreeGrafter"/>
</dbReference>
<dbReference type="GO" id="GO:0030623">
    <property type="term" value="F:U5 snRNA binding"/>
    <property type="evidence" value="ECO:0007669"/>
    <property type="project" value="TreeGrafter"/>
</dbReference>
<dbReference type="VEuPathDB" id="FungiDB:PSHT_10338"/>
<dbReference type="EMBL" id="PKSL01000192">
    <property type="protein sequence ID" value="POV99819.1"/>
    <property type="molecule type" value="Genomic_DNA"/>
</dbReference>
<feature type="region of interest" description="Disordered" evidence="1">
    <location>
        <begin position="63"/>
        <end position="84"/>
    </location>
</feature>
<dbReference type="Proteomes" id="UP000239156">
    <property type="component" value="Unassembled WGS sequence"/>
</dbReference>
<accession>A0A2S4URD0</accession>
<feature type="compositionally biased region" description="Polar residues" evidence="1">
    <location>
        <begin position="63"/>
        <end position="80"/>
    </location>
</feature>
<protein>
    <recommendedName>
        <fullName evidence="2">PROCN domain-containing protein</fullName>
    </recommendedName>
</protein>
<feature type="domain" description="PROCN" evidence="2">
    <location>
        <begin position="254"/>
        <end position="309"/>
    </location>
</feature>
<keyword evidence="4" id="KW-1185">Reference proteome</keyword>